<protein>
    <submittedName>
        <fullName evidence="2">Stress responsive alpha-beta barrel domain-containing protein</fullName>
    </submittedName>
</protein>
<reference evidence="2 3" key="1">
    <citation type="submission" date="2013-04" db="EMBL/GenBank/DDBJ databases">
        <title>Draft genome of the heavy metal tolerant bacterium Lysinibacillus sphaericus strain OT4b.31.</title>
        <authorList>
            <person name="Pena-Montenegro T.D."/>
            <person name="Dussan J."/>
        </authorList>
    </citation>
    <scope>NUCLEOTIDE SEQUENCE [LARGE SCALE GENOMIC DNA]</scope>
    <source>
        <strain evidence="2 3">OT4b.31</strain>
    </source>
</reference>
<dbReference type="PANTHER" id="PTHR37832:SF1">
    <property type="entry name" value="STRESS-RESPONSE A_B BARREL DOMAIN-CONTAINING PROTEIN"/>
    <property type="match status" value="1"/>
</dbReference>
<dbReference type="HOGENOM" id="CLU_080664_3_0_9"/>
<dbReference type="RefSeq" id="WP_010859118.1">
    <property type="nucleotide sequence ID" value="NZ_KB933398.1"/>
</dbReference>
<feature type="domain" description="Stress-response A/B barrel" evidence="1">
    <location>
        <begin position="2"/>
        <end position="97"/>
    </location>
</feature>
<evidence type="ECO:0000259" key="1">
    <source>
        <dbReference type="PROSITE" id="PS51502"/>
    </source>
</evidence>
<comment type="caution">
    <text evidence="2">The sequence shown here is derived from an EMBL/GenBank/DDBJ whole genome shotgun (WGS) entry which is preliminary data.</text>
</comment>
<proteinExistence type="predicted"/>
<dbReference type="Proteomes" id="UP000013911">
    <property type="component" value="Unassembled WGS sequence"/>
</dbReference>
<evidence type="ECO:0000313" key="2">
    <source>
        <dbReference type="EMBL" id="EON72633.1"/>
    </source>
</evidence>
<dbReference type="PATRIC" id="fig|1285586.5.peg.2198"/>
<dbReference type="InterPro" id="IPR011008">
    <property type="entry name" value="Dimeric_a/b-barrel"/>
</dbReference>
<dbReference type="eggNOG" id="ENOG5030KQ9">
    <property type="taxonomic scope" value="Bacteria"/>
</dbReference>
<sequence length="101" mass="11820">MIRHIVMWNHKDDFNHEEKVINAQKVKNELESLPQMIDGIISLNVIINPLSTSNREIILNSLFESEDHLQQYQVHPEHVRVSQFVGSVVKDRVCIDFEVDE</sequence>
<dbReference type="PANTHER" id="PTHR37832">
    <property type="entry name" value="BLL2683 PROTEIN"/>
    <property type="match status" value="1"/>
</dbReference>
<dbReference type="Pfam" id="PF07876">
    <property type="entry name" value="Dabb"/>
    <property type="match status" value="1"/>
</dbReference>
<dbReference type="EMBL" id="AQPX01000017">
    <property type="protein sequence ID" value="EON72633.1"/>
    <property type="molecule type" value="Genomic_DNA"/>
</dbReference>
<dbReference type="OrthoDB" id="9808130at2"/>
<organism evidence="2 3">
    <name type="scientific">Lysinibacillus sphaericus OT4b.31</name>
    <dbReference type="NCBI Taxonomy" id="1285586"/>
    <lineage>
        <taxon>Bacteria</taxon>
        <taxon>Bacillati</taxon>
        <taxon>Bacillota</taxon>
        <taxon>Bacilli</taxon>
        <taxon>Bacillales</taxon>
        <taxon>Bacillaceae</taxon>
        <taxon>Lysinibacillus</taxon>
    </lineage>
</organism>
<dbReference type="PROSITE" id="PS51502">
    <property type="entry name" value="S_R_A_B_BARREL"/>
    <property type="match status" value="1"/>
</dbReference>
<dbReference type="SUPFAM" id="SSF54909">
    <property type="entry name" value="Dimeric alpha+beta barrel"/>
    <property type="match status" value="1"/>
</dbReference>
<gene>
    <name evidence="2" type="ORF">H131_10848</name>
</gene>
<dbReference type="AlphaFoldDB" id="R7ZEX5"/>
<accession>R7ZEX5</accession>
<dbReference type="InterPro" id="IPR013097">
    <property type="entry name" value="Dabb"/>
</dbReference>
<evidence type="ECO:0000313" key="3">
    <source>
        <dbReference type="Proteomes" id="UP000013911"/>
    </source>
</evidence>
<dbReference type="SMART" id="SM00886">
    <property type="entry name" value="Dabb"/>
    <property type="match status" value="1"/>
</dbReference>
<name>R7ZEX5_LYSSH</name>
<dbReference type="Gene3D" id="3.30.70.100">
    <property type="match status" value="1"/>
</dbReference>